<feature type="region of interest" description="Disordered" evidence="5">
    <location>
        <begin position="1"/>
        <end position="37"/>
    </location>
</feature>
<dbReference type="InterPro" id="IPR016024">
    <property type="entry name" value="ARM-type_fold"/>
</dbReference>
<feature type="domain" description="Condensin complex subunit 1 C-terminal" evidence="6">
    <location>
        <begin position="134"/>
        <end position="204"/>
    </location>
</feature>
<keyword evidence="4" id="KW-0472">Membrane</keyword>
<dbReference type="InterPro" id="IPR032682">
    <property type="entry name" value="Cnd1_C"/>
</dbReference>
<evidence type="ECO:0000256" key="5">
    <source>
        <dbReference type="SAM" id="MobiDB-lite"/>
    </source>
</evidence>
<proteinExistence type="predicted"/>
<sequence length="216" mass="23477">MQKRAFQTMLTGVGRRSGRGERPGRLPRRSAEAREEDGVAVDLVAWEDAVGQSPEKSPSLERKSEVSDLKQQLRQLAGTRASDADDQRQGVFKRVISCMTAGIDVSAAFGEMVLCFATSDVVLKMCYLYDPTILGLALRSLYSLRVPNLVAPLTTGLKDPTAYVQMVAAVGAAKLYHIFVTTCLDADMPAALKALMLSDPDAQVTYEWFVPGCGEV</sequence>
<dbReference type="InterPro" id="IPR011989">
    <property type="entry name" value="ARM-like"/>
</dbReference>
<gene>
    <name evidence="7" type="ORF">QYE76_053977</name>
</gene>
<keyword evidence="2" id="KW-0813">Transport</keyword>
<dbReference type="AlphaFoldDB" id="A0AAD8SWT5"/>
<reference evidence="7" key="1">
    <citation type="submission" date="2023-07" db="EMBL/GenBank/DDBJ databases">
        <title>A chromosome-level genome assembly of Lolium multiflorum.</title>
        <authorList>
            <person name="Chen Y."/>
            <person name="Copetti D."/>
            <person name="Kolliker R."/>
            <person name="Studer B."/>
        </authorList>
    </citation>
    <scope>NUCLEOTIDE SEQUENCE</scope>
    <source>
        <strain evidence="7">02402/16</strain>
        <tissue evidence="7">Leaf</tissue>
    </source>
</reference>
<keyword evidence="8" id="KW-1185">Reference proteome</keyword>
<dbReference type="Gene3D" id="1.25.10.10">
    <property type="entry name" value="Leucine-rich Repeat Variant"/>
    <property type="match status" value="1"/>
</dbReference>
<dbReference type="SUPFAM" id="SSF48371">
    <property type="entry name" value="ARM repeat"/>
    <property type="match status" value="1"/>
</dbReference>
<dbReference type="PANTHER" id="PTHR11134">
    <property type="entry name" value="ADAPTOR COMPLEX SUBUNIT BETA FAMILY MEMBER"/>
    <property type="match status" value="1"/>
</dbReference>
<evidence type="ECO:0000256" key="3">
    <source>
        <dbReference type="ARBA" id="ARBA00022927"/>
    </source>
</evidence>
<dbReference type="GO" id="GO:0015031">
    <property type="term" value="P:protein transport"/>
    <property type="evidence" value="ECO:0007669"/>
    <property type="project" value="UniProtKB-KW"/>
</dbReference>
<evidence type="ECO:0000256" key="4">
    <source>
        <dbReference type="ARBA" id="ARBA00023136"/>
    </source>
</evidence>
<evidence type="ECO:0000256" key="2">
    <source>
        <dbReference type="ARBA" id="ARBA00022448"/>
    </source>
</evidence>
<dbReference type="GO" id="GO:0012505">
    <property type="term" value="C:endomembrane system"/>
    <property type="evidence" value="ECO:0007669"/>
    <property type="project" value="UniProtKB-SubCell"/>
</dbReference>
<dbReference type="Pfam" id="PF12717">
    <property type="entry name" value="Cnd1"/>
    <property type="match status" value="1"/>
</dbReference>
<evidence type="ECO:0000313" key="8">
    <source>
        <dbReference type="Proteomes" id="UP001231189"/>
    </source>
</evidence>
<dbReference type="InterPro" id="IPR026739">
    <property type="entry name" value="AP_beta"/>
</dbReference>
<comment type="subcellular location">
    <subcellularLocation>
        <location evidence="1">Endomembrane system</location>
    </subcellularLocation>
</comment>
<accession>A0AAD8SWT5</accession>
<evidence type="ECO:0000256" key="1">
    <source>
        <dbReference type="ARBA" id="ARBA00004308"/>
    </source>
</evidence>
<dbReference type="Proteomes" id="UP001231189">
    <property type="component" value="Unassembled WGS sequence"/>
</dbReference>
<dbReference type="EMBL" id="JAUUTY010000003">
    <property type="protein sequence ID" value="KAK1665818.1"/>
    <property type="molecule type" value="Genomic_DNA"/>
</dbReference>
<protein>
    <recommendedName>
        <fullName evidence="6">Condensin complex subunit 1 C-terminal domain-containing protein</fullName>
    </recommendedName>
</protein>
<feature type="compositionally biased region" description="Basic and acidic residues" evidence="5">
    <location>
        <begin position="18"/>
        <end position="37"/>
    </location>
</feature>
<comment type="caution">
    <text evidence="7">The sequence shown here is derived from an EMBL/GenBank/DDBJ whole genome shotgun (WGS) entry which is preliminary data.</text>
</comment>
<keyword evidence="3" id="KW-0653">Protein transport</keyword>
<organism evidence="7 8">
    <name type="scientific">Lolium multiflorum</name>
    <name type="common">Italian ryegrass</name>
    <name type="synonym">Lolium perenne subsp. multiflorum</name>
    <dbReference type="NCBI Taxonomy" id="4521"/>
    <lineage>
        <taxon>Eukaryota</taxon>
        <taxon>Viridiplantae</taxon>
        <taxon>Streptophyta</taxon>
        <taxon>Embryophyta</taxon>
        <taxon>Tracheophyta</taxon>
        <taxon>Spermatophyta</taxon>
        <taxon>Magnoliopsida</taxon>
        <taxon>Liliopsida</taxon>
        <taxon>Poales</taxon>
        <taxon>Poaceae</taxon>
        <taxon>BOP clade</taxon>
        <taxon>Pooideae</taxon>
        <taxon>Poodae</taxon>
        <taxon>Poeae</taxon>
        <taxon>Poeae Chloroplast Group 2 (Poeae type)</taxon>
        <taxon>Loliodinae</taxon>
        <taxon>Loliinae</taxon>
        <taxon>Lolium</taxon>
    </lineage>
</organism>
<name>A0AAD8SWT5_LOLMU</name>
<evidence type="ECO:0000313" key="7">
    <source>
        <dbReference type="EMBL" id="KAK1665818.1"/>
    </source>
</evidence>
<evidence type="ECO:0000259" key="6">
    <source>
        <dbReference type="Pfam" id="PF12717"/>
    </source>
</evidence>
<dbReference type="GO" id="GO:0016192">
    <property type="term" value="P:vesicle-mediated transport"/>
    <property type="evidence" value="ECO:0007669"/>
    <property type="project" value="InterPro"/>
</dbReference>